<dbReference type="AlphaFoldDB" id="A0A9D1ALJ2"/>
<dbReference type="Proteomes" id="UP000824242">
    <property type="component" value="Unassembled WGS sequence"/>
</dbReference>
<evidence type="ECO:0000313" key="1">
    <source>
        <dbReference type="EMBL" id="HIR46428.1"/>
    </source>
</evidence>
<reference evidence="1" key="1">
    <citation type="submission" date="2020-10" db="EMBL/GenBank/DDBJ databases">
        <authorList>
            <person name="Gilroy R."/>
        </authorList>
    </citation>
    <scope>NUCLEOTIDE SEQUENCE</scope>
    <source>
        <strain evidence="1">ChiSxjej1B13-7958</strain>
    </source>
</reference>
<proteinExistence type="predicted"/>
<organism evidence="1 2">
    <name type="scientific">Candidatus Caccousia avicola</name>
    <dbReference type="NCBI Taxonomy" id="2840721"/>
    <lineage>
        <taxon>Bacteria</taxon>
        <taxon>Bacillati</taxon>
        <taxon>Bacillota</taxon>
        <taxon>Clostridia</taxon>
        <taxon>Eubacteriales</taxon>
        <taxon>Oscillospiraceae</taxon>
        <taxon>Oscillospiraceae incertae sedis</taxon>
        <taxon>Candidatus Caccousia</taxon>
    </lineage>
</organism>
<protein>
    <submittedName>
        <fullName evidence="1">Uncharacterized protein</fullName>
    </submittedName>
</protein>
<comment type="caution">
    <text evidence="1">The sequence shown here is derived from an EMBL/GenBank/DDBJ whole genome shotgun (WGS) entry which is preliminary data.</text>
</comment>
<dbReference type="EMBL" id="DVGZ01000022">
    <property type="protein sequence ID" value="HIR46428.1"/>
    <property type="molecule type" value="Genomic_DNA"/>
</dbReference>
<evidence type="ECO:0000313" key="2">
    <source>
        <dbReference type="Proteomes" id="UP000824242"/>
    </source>
</evidence>
<gene>
    <name evidence="1" type="ORF">IAB89_02035</name>
</gene>
<name>A0A9D1ALJ2_9FIRM</name>
<reference evidence="1" key="2">
    <citation type="journal article" date="2021" name="PeerJ">
        <title>Extensive microbial diversity within the chicken gut microbiome revealed by metagenomics and culture.</title>
        <authorList>
            <person name="Gilroy R."/>
            <person name="Ravi A."/>
            <person name="Getino M."/>
            <person name="Pursley I."/>
            <person name="Horton D.L."/>
            <person name="Alikhan N.F."/>
            <person name="Baker D."/>
            <person name="Gharbi K."/>
            <person name="Hall N."/>
            <person name="Watson M."/>
            <person name="Adriaenssens E.M."/>
            <person name="Foster-Nyarko E."/>
            <person name="Jarju S."/>
            <person name="Secka A."/>
            <person name="Antonio M."/>
            <person name="Oren A."/>
            <person name="Chaudhuri R.R."/>
            <person name="La Ragione R."/>
            <person name="Hildebrand F."/>
            <person name="Pallen M.J."/>
        </authorList>
    </citation>
    <scope>NUCLEOTIDE SEQUENCE</scope>
    <source>
        <strain evidence="1">ChiSxjej1B13-7958</strain>
    </source>
</reference>
<sequence length="70" mass="8566">MVLRFHDFYFMVFISREYLGVEVSFRYDEWHGDIGGIFMIPFVRILFGYELRQEESQEELQEAVEDGERY</sequence>
<accession>A0A9D1ALJ2</accession>